<evidence type="ECO:0000259" key="5">
    <source>
        <dbReference type="PROSITE" id="PS50103"/>
    </source>
</evidence>
<keyword evidence="1 4" id="KW-0479">Metal-binding</keyword>
<dbReference type="Pfam" id="PF00642">
    <property type="entry name" value="zf-CCCH"/>
    <property type="match status" value="1"/>
</dbReference>
<dbReference type="GO" id="GO:0008270">
    <property type="term" value="F:zinc ion binding"/>
    <property type="evidence" value="ECO:0007669"/>
    <property type="project" value="UniProtKB-KW"/>
</dbReference>
<dbReference type="OrthoDB" id="411372at2759"/>
<keyword evidence="7" id="KW-1185">Reference proteome</keyword>
<reference evidence="8" key="1">
    <citation type="submission" date="2017-02" db="UniProtKB">
        <authorList>
            <consortium name="WormBaseParasite"/>
        </authorList>
    </citation>
    <scope>IDENTIFICATION</scope>
</reference>
<protein>
    <submittedName>
        <fullName evidence="8">C3H1-type domain-containing protein</fullName>
    </submittedName>
</protein>
<dbReference type="WBParaSite" id="TCLT_0000909101-mRNA-1">
    <property type="protein sequence ID" value="TCLT_0000909101-mRNA-1"/>
    <property type="gene ID" value="TCLT_0000909101"/>
</dbReference>
<dbReference type="InterPro" id="IPR036855">
    <property type="entry name" value="Znf_CCCH_sf"/>
</dbReference>
<dbReference type="AlphaFoldDB" id="A0A0N5D7N8"/>
<reference evidence="6 7" key="2">
    <citation type="submission" date="2018-11" db="EMBL/GenBank/DDBJ databases">
        <authorList>
            <consortium name="Pathogen Informatics"/>
        </authorList>
    </citation>
    <scope>NUCLEOTIDE SEQUENCE [LARGE SCALE GENOMIC DNA]</scope>
</reference>
<dbReference type="PROSITE" id="PS50103">
    <property type="entry name" value="ZF_C3H1"/>
    <property type="match status" value="1"/>
</dbReference>
<evidence type="ECO:0000313" key="8">
    <source>
        <dbReference type="WBParaSite" id="TCLT_0000909101-mRNA-1"/>
    </source>
</evidence>
<name>A0A0N5D7N8_THECL</name>
<dbReference type="Proteomes" id="UP000276776">
    <property type="component" value="Unassembled WGS sequence"/>
</dbReference>
<evidence type="ECO:0000313" key="6">
    <source>
        <dbReference type="EMBL" id="VDN06684.1"/>
    </source>
</evidence>
<sequence length="402" mass="45677">MFCFATGMVKEMNSVDSVKPEKFVPKRKECKYFFAENSCHFGEFCRYSHTTAEAAVNRENFVVRRSDSQFRKPYSRPIAAAVSKNDIGTQKQCDIRNSEINYFVKRFRQIQCTYNGSSYVTQFEYQITDPEWVFDVKALVLELTIPEHYPCAPLSVDLVSSTLPTPFITHFEEKIDEFVKDKFVAADKRNSYIGVGKTLISWLDHNIFDLFVDGLRKTKLITDAEKEGISLHETNCSELDVSQVDQDSNVKQKEMDSNEVKVVCSNDVTEVNLASQLETNMQIVNESKQQLSKANAIEVRVSWKNLNGNIATLGILKMELCAKCAKCTSSSFLICFVDRLLISRCQKCSNRYSIFMSSQIVHENSNVIALLELDGCIPVDCVLPSSKFNYACLKCNNECSTE</sequence>
<evidence type="ECO:0000256" key="4">
    <source>
        <dbReference type="PROSITE-ProRule" id="PRU00723"/>
    </source>
</evidence>
<organism evidence="8">
    <name type="scientific">Thelazia callipaeda</name>
    <name type="common">Oriental eyeworm</name>
    <name type="synonym">Parasitic nematode</name>
    <dbReference type="NCBI Taxonomy" id="103827"/>
    <lineage>
        <taxon>Eukaryota</taxon>
        <taxon>Metazoa</taxon>
        <taxon>Ecdysozoa</taxon>
        <taxon>Nematoda</taxon>
        <taxon>Chromadorea</taxon>
        <taxon>Rhabditida</taxon>
        <taxon>Spirurina</taxon>
        <taxon>Spiruromorpha</taxon>
        <taxon>Thelazioidea</taxon>
        <taxon>Thelaziidae</taxon>
        <taxon>Thelazia</taxon>
    </lineage>
</organism>
<dbReference type="InterPro" id="IPR000571">
    <property type="entry name" value="Znf_CCCH"/>
</dbReference>
<dbReference type="SUPFAM" id="SSF90229">
    <property type="entry name" value="CCCH zinc finger"/>
    <property type="match status" value="1"/>
</dbReference>
<evidence type="ECO:0000256" key="1">
    <source>
        <dbReference type="ARBA" id="ARBA00022723"/>
    </source>
</evidence>
<evidence type="ECO:0000256" key="2">
    <source>
        <dbReference type="ARBA" id="ARBA00022771"/>
    </source>
</evidence>
<keyword evidence="3 4" id="KW-0862">Zinc</keyword>
<dbReference type="EMBL" id="UYYF01004727">
    <property type="protein sequence ID" value="VDN06684.1"/>
    <property type="molecule type" value="Genomic_DNA"/>
</dbReference>
<dbReference type="Gene3D" id="2.30.30.1190">
    <property type="match status" value="1"/>
</dbReference>
<proteinExistence type="predicted"/>
<dbReference type="STRING" id="103827.A0A0N5D7N8"/>
<accession>A0A0N5D7N8</accession>
<evidence type="ECO:0000256" key="3">
    <source>
        <dbReference type="ARBA" id="ARBA00022833"/>
    </source>
</evidence>
<dbReference type="OMA" id="WVFDVKA"/>
<evidence type="ECO:0000313" key="7">
    <source>
        <dbReference type="Proteomes" id="UP000276776"/>
    </source>
</evidence>
<feature type="domain" description="C3H1-type" evidence="5">
    <location>
        <begin position="25"/>
        <end position="52"/>
    </location>
</feature>
<feature type="zinc finger region" description="C3H1-type" evidence="4">
    <location>
        <begin position="25"/>
        <end position="52"/>
    </location>
</feature>
<keyword evidence="2 4" id="KW-0863">Zinc-finger</keyword>
<gene>
    <name evidence="6" type="ORF">TCLT_LOCUS9080</name>
</gene>